<dbReference type="EMBL" id="JBHLSV010000008">
    <property type="protein sequence ID" value="MFC0674048.1"/>
    <property type="molecule type" value="Genomic_DNA"/>
</dbReference>
<keyword evidence="1 3" id="KW-0378">Hydrolase</keyword>
<evidence type="ECO:0000313" key="4">
    <source>
        <dbReference type="Proteomes" id="UP001589793"/>
    </source>
</evidence>
<dbReference type="InterPro" id="IPR001375">
    <property type="entry name" value="Peptidase_S9_cat"/>
</dbReference>
<accession>A0ABV6RDL5</accession>
<protein>
    <submittedName>
        <fullName evidence="3">Alpha/beta hydrolase family protein</fullName>
        <ecNumber evidence="3">3.4.-.-</ecNumber>
    </submittedName>
</protein>
<gene>
    <name evidence="3" type="ORF">ACFFF6_08790</name>
</gene>
<dbReference type="Pfam" id="PF00326">
    <property type="entry name" value="Peptidase_S9"/>
    <property type="match status" value="1"/>
</dbReference>
<dbReference type="GO" id="GO:0016787">
    <property type="term" value="F:hydrolase activity"/>
    <property type="evidence" value="ECO:0007669"/>
    <property type="project" value="UniProtKB-KW"/>
</dbReference>
<feature type="domain" description="Peptidase S9 prolyl oligopeptidase catalytic" evidence="2">
    <location>
        <begin position="160"/>
        <end position="346"/>
    </location>
</feature>
<proteinExistence type="predicted"/>
<dbReference type="PANTHER" id="PTHR42776:SF27">
    <property type="entry name" value="DIPEPTIDYL PEPTIDASE FAMILY MEMBER 6"/>
    <property type="match status" value="1"/>
</dbReference>
<dbReference type="Gene3D" id="3.40.50.1820">
    <property type="entry name" value="alpha/beta hydrolase"/>
    <property type="match status" value="1"/>
</dbReference>
<dbReference type="SUPFAM" id="SSF53474">
    <property type="entry name" value="alpha/beta-Hydrolases"/>
    <property type="match status" value="1"/>
</dbReference>
<dbReference type="RefSeq" id="WP_376979982.1">
    <property type="nucleotide sequence ID" value="NZ_JBHLSV010000008.1"/>
</dbReference>
<name>A0ABV6RDL5_9MICO</name>
<dbReference type="PANTHER" id="PTHR42776">
    <property type="entry name" value="SERINE PEPTIDASE S9 FAMILY MEMBER"/>
    <property type="match status" value="1"/>
</dbReference>
<comment type="caution">
    <text evidence="3">The sequence shown here is derived from an EMBL/GenBank/DDBJ whole genome shotgun (WGS) entry which is preliminary data.</text>
</comment>
<reference evidence="3 4" key="1">
    <citation type="submission" date="2024-09" db="EMBL/GenBank/DDBJ databases">
        <authorList>
            <person name="Sun Q."/>
            <person name="Mori K."/>
        </authorList>
    </citation>
    <scope>NUCLEOTIDE SEQUENCE [LARGE SCALE GENOMIC DNA]</scope>
    <source>
        <strain evidence="3 4">CICC 10874</strain>
    </source>
</reference>
<evidence type="ECO:0000313" key="3">
    <source>
        <dbReference type="EMBL" id="MFC0674048.1"/>
    </source>
</evidence>
<keyword evidence="4" id="KW-1185">Reference proteome</keyword>
<evidence type="ECO:0000256" key="1">
    <source>
        <dbReference type="ARBA" id="ARBA00022801"/>
    </source>
</evidence>
<sequence>MANWTPVQEAPCADIGVPWAELVLTRGGERRHPLPMNLRLREVAVEGDGAALIVQGITGMHRCTWRVDLERGTADLQDAVDLSALRSRYGDVRAGNRSASSGTCPRRAVLEVPRGPGTLHALVSLPSQRLDSSPPPLVIDVHGGPWPGLDLDDATRRAAPWLEAGFAHLAVEYRASGALGRGPMEHVLRGADVPGPGDDASDVLAAWETLRRQPWAQEVDSDRAVLFGFSYGAYVVNRIVTHPSAFPRWGLAICHEGVADLRGLDQASMDMQVVRRGSTPGADPGHWSAASPVDAVQEVSTPMLLVYGGRSPVLAQGEAWRDALRRAGTEIDWHVAPGEGHVFAGEAAADIPRRARDLLGAWSDPRALPP</sequence>
<evidence type="ECO:0000259" key="2">
    <source>
        <dbReference type="Pfam" id="PF00326"/>
    </source>
</evidence>
<organism evidence="3 4">
    <name type="scientific">Brachybacterium hainanense</name>
    <dbReference type="NCBI Taxonomy" id="1541174"/>
    <lineage>
        <taxon>Bacteria</taxon>
        <taxon>Bacillati</taxon>
        <taxon>Actinomycetota</taxon>
        <taxon>Actinomycetes</taxon>
        <taxon>Micrococcales</taxon>
        <taxon>Dermabacteraceae</taxon>
        <taxon>Brachybacterium</taxon>
    </lineage>
</organism>
<dbReference type="Proteomes" id="UP001589793">
    <property type="component" value="Unassembled WGS sequence"/>
</dbReference>
<dbReference type="InterPro" id="IPR029058">
    <property type="entry name" value="AB_hydrolase_fold"/>
</dbReference>
<dbReference type="EC" id="3.4.-.-" evidence="3"/>